<reference evidence="1 2" key="1">
    <citation type="journal article" date="2022" name="G3 (Bethesda)">
        <title>Enemy or ally: a genomic approach to elucidate the lifestyle of Phyllosticta citrichinaensis.</title>
        <authorList>
            <person name="Buijs V.A."/>
            <person name="Groenewald J.Z."/>
            <person name="Haridas S."/>
            <person name="LaButti K.M."/>
            <person name="Lipzen A."/>
            <person name="Martin F.M."/>
            <person name="Barry K."/>
            <person name="Grigoriev I.V."/>
            <person name="Crous P.W."/>
            <person name="Seidl M.F."/>
        </authorList>
    </citation>
    <scope>NUCLEOTIDE SEQUENCE [LARGE SCALE GENOMIC DNA]</scope>
    <source>
        <strain evidence="1 2">CBS 129764</strain>
    </source>
</reference>
<sequence length="264" mass="29166">MSSCPGQSVKCVQIPHAEGPPRKQPDLGLHISYHVRGPVVDDLELRCLLNLSSLVPFPALLCLALPPFLAVGFHQLELCHNRPHAENDFCRHLCQRLGRDADRRLAPFLGVPVMSGLLFIKQLDIAVGLVDGRLEFGNVVLEGFGLPASADARHSTDASGCILQNLPSGLDPQWPAHHTAGTWREYSKARRWLASLCSKTRAGDGSVQDVERLPRLVELTFIVRAMSCTQWTPHAKNVSICRRVTPHVPEALCYCLKLLERPTV</sequence>
<dbReference type="EMBL" id="JBBWUH010000002">
    <property type="protein sequence ID" value="KAK8176048.1"/>
    <property type="molecule type" value="Genomic_DNA"/>
</dbReference>
<dbReference type="Proteomes" id="UP001456524">
    <property type="component" value="Unassembled WGS sequence"/>
</dbReference>
<proteinExistence type="predicted"/>
<name>A0ABR1Y4R8_9PEZI</name>
<evidence type="ECO:0000313" key="2">
    <source>
        <dbReference type="Proteomes" id="UP001456524"/>
    </source>
</evidence>
<comment type="caution">
    <text evidence="1">The sequence shown here is derived from an EMBL/GenBank/DDBJ whole genome shotgun (WGS) entry which is preliminary data.</text>
</comment>
<accession>A0ABR1Y4R8</accession>
<protein>
    <submittedName>
        <fullName evidence="1">Uncharacterized protein</fullName>
    </submittedName>
</protein>
<gene>
    <name evidence="1" type="ORF">IWX90DRAFT_129782</name>
</gene>
<keyword evidence="2" id="KW-1185">Reference proteome</keyword>
<evidence type="ECO:0000313" key="1">
    <source>
        <dbReference type="EMBL" id="KAK8176048.1"/>
    </source>
</evidence>
<organism evidence="1 2">
    <name type="scientific">Phyllosticta citrichinensis</name>
    <dbReference type="NCBI Taxonomy" id="1130410"/>
    <lineage>
        <taxon>Eukaryota</taxon>
        <taxon>Fungi</taxon>
        <taxon>Dikarya</taxon>
        <taxon>Ascomycota</taxon>
        <taxon>Pezizomycotina</taxon>
        <taxon>Dothideomycetes</taxon>
        <taxon>Dothideomycetes incertae sedis</taxon>
        <taxon>Botryosphaeriales</taxon>
        <taxon>Phyllostictaceae</taxon>
        <taxon>Phyllosticta</taxon>
    </lineage>
</organism>